<dbReference type="SUPFAM" id="SSF57845">
    <property type="entry name" value="B-box zinc-binding domain"/>
    <property type="match status" value="1"/>
</dbReference>
<dbReference type="Gene3D" id="3.30.160.60">
    <property type="entry name" value="Classic Zinc Finger"/>
    <property type="match status" value="1"/>
</dbReference>
<dbReference type="AlphaFoldDB" id="A0A3B4EYF8"/>
<dbReference type="InterPro" id="IPR013320">
    <property type="entry name" value="ConA-like_dom_sf"/>
</dbReference>
<evidence type="ECO:0000259" key="8">
    <source>
        <dbReference type="PROSITE" id="PS50188"/>
    </source>
</evidence>
<dbReference type="InterPro" id="IPR006574">
    <property type="entry name" value="PRY"/>
</dbReference>
<dbReference type="SMART" id="SM00589">
    <property type="entry name" value="PRY"/>
    <property type="match status" value="1"/>
</dbReference>
<dbReference type="InterPro" id="IPR003877">
    <property type="entry name" value="SPRY_dom"/>
</dbReference>
<dbReference type="Pfam" id="PF00622">
    <property type="entry name" value="SPRY"/>
    <property type="match status" value="1"/>
</dbReference>
<dbReference type="SMART" id="SM00184">
    <property type="entry name" value="RING"/>
    <property type="match status" value="1"/>
</dbReference>
<reference evidence="9" key="1">
    <citation type="submission" date="2023-09" db="UniProtKB">
        <authorList>
            <consortium name="Ensembl"/>
        </authorList>
    </citation>
    <scope>IDENTIFICATION</scope>
</reference>
<dbReference type="InterPro" id="IPR000315">
    <property type="entry name" value="Znf_B-box"/>
</dbReference>
<proteinExistence type="predicted"/>
<dbReference type="STRING" id="303518.ENSPNYP00000002036"/>
<dbReference type="SMART" id="SM00449">
    <property type="entry name" value="SPRY"/>
    <property type="match status" value="1"/>
</dbReference>
<dbReference type="PROSITE" id="PS50119">
    <property type="entry name" value="ZF_BBOX"/>
    <property type="match status" value="1"/>
</dbReference>
<dbReference type="PANTHER" id="PTHR24103">
    <property type="entry name" value="E3 UBIQUITIN-PROTEIN LIGASE TRIM"/>
    <property type="match status" value="1"/>
</dbReference>
<name>A0A3B4EYF8_9CICH</name>
<dbReference type="GeneTree" id="ENSGT00970000193381"/>
<dbReference type="InterPro" id="IPR001841">
    <property type="entry name" value="Znf_RING"/>
</dbReference>
<evidence type="ECO:0000256" key="3">
    <source>
        <dbReference type="ARBA" id="ARBA00022833"/>
    </source>
</evidence>
<dbReference type="InterPro" id="IPR017907">
    <property type="entry name" value="Znf_RING_CS"/>
</dbReference>
<evidence type="ECO:0000259" key="6">
    <source>
        <dbReference type="PROSITE" id="PS50089"/>
    </source>
</evidence>
<dbReference type="Pfam" id="PF13765">
    <property type="entry name" value="PRY"/>
    <property type="match status" value="1"/>
</dbReference>
<keyword evidence="3" id="KW-0862">Zinc</keyword>
<dbReference type="InterPro" id="IPR003879">
    <property type="entry name" value="Butyrophylin_SPRY"/>
</dbReference>
<sequence>MSSSSRNYSLVDLSCPVCHDIYREPVILSCSHSFCRDCLQTWWRENTAHTCPLCKKISLLNDPPCNLVLKNLCEAFLLERDQKASVAFEVLCTLHSEKLKLFCQDHQQPVCVVCRDSKAHKNHRFNPIEEAAQDYREELKKHLKPLQDKLKIFEQVKAKYDQTAEHITVQAQQTEKQIKERFKKFHQFLQVEEEARITALREEEEMKFKKMKEKTESLSREIAALSETIRNTEEVLHAEDVSFLDSYKATAERVKQCLQLEEPELGSGALVDVPKYVGNLTYNIWNKMKEIVSYTPVILDPNSAHPELILSEDLTSLRRGIKQSLPNNPERFEYHPVVLGSECFNTGIHSWDVEVRQDGYWCLGVVKASVWKKGPVPTGFWEIYLDDGRYIAASPPHLRKTLSVKNLQRVRVQLDCDRGKLSFFDLDTNAHIHTFRETFTEKLFPYIETNNLQIKILPSTNKVEGDCEI</sequence>
<dbReference type="Gene3D" id="3.30.40.10">
    <property type="entry name" value="Zinc/RING finger domain, C3HC4 (zinc finger)"/>
    <property type="match status" value="1"/>
</dbReference>
<keyword evidence="5" id="KW-0175">Coiled coil</keyword>
<dbReference type="PROSITE" id="PS50089">
    <property type="entry name" value="ZF_RING_2"/>
    <property type="match status" value="1"/>
</dbReference>
<evidence type="ECO:0000313" key="9">
    <source>
        <dbReference type="Ensembl" id="ENSPNYP00000002036.1"/>
    </source>
</evidence>
<feature type="domain" description="B30.2/SPRY" evidence="8">
    <location>
        <begin position="277"/>
        <end position="463"/>
    </location>
</feature>
<dbReference type="GO" id="GO:0008270">
    <property type="term" value="F:zinc ion binding"/>
    <property type="evidence" value="ECO:0007669"/>
    <property type="project" value="UniProtKB-KW"/>
</dbReference>
<dbReference type="InterPro" id="IPR001870">
    <property type="entry name" value="B30.2/SPRY"/>
</dbReference>
<organism evidence="9">
    <name type="scientific">Pundamilia nyererei</name>
    <dbReference type="NCBI Taxonomy" id="303518"/>
    <lineage>
        <taxon>Eukaryota</taxon>
        <taxon>Metazoa</taxon>
        <taxon>Chordata</taxon>
        <taxon>Craniata</taxon>
        <taxon>Vertebrata</taxon>
        <taxon>Euteleostomi</taxon>
        <taxon>Actinopterygii</taxon>
        <taxon>Neopterygii</taxon>
        <taxon>Teleostei</taxon>
        <taxon>Neoteleostei</taxon>
        <taxon>Acanthomorphata</taxon>
        <taxon>Ovalentaria</taxon>
        <taxon>Cichlomorphae</taxon>
        <taxon>Cichliformes</taxon>
        <taxon>Cichlidae</taxon>
        <taxon>African cichlids</taxon>
        <taxon>Pseudocrenilabrinae</taxon>
        <taxon>Haplochromini</taxon>
        <taxon>Pundamilia</taxon>
    </lineage>
</organism>
<evidence type="ECO:0000259" key="7">
    <source>
        <dbReference type="PROSITE" id="PS50119"/>
    </source>
</evidence>
<dbReference type="PROSITE" id="PS50188">
    <property type="entry name" value="B302_SPRY"/>
    <property type="match status" value="1"/>
</dbReference>
<dbReference type="SMART" id="SM00336">
    <property type="entry name" value="BBOX"/>
    <property type="match status" value="1"/>
</dbReference>
<dbReference type="InterPro" id="IPR043136">
    <property type="entry name" value="B30.2/SPRY_sf"/>
</dbReference>
<feature type="domain" description="RING-type" evidence="6">
    <location>
        <begin position="15"/>
        <end position="55"/>
    </location>
</feature>
<dbReference type="Gene3D" id="2.60.120.920">
    <property type="match status" value="1"/>
</dbReference>
<dbReference type="Pfam" id="PF00643">
    <property type="entry name" value="zf-B_box"/>
    <property type="match status" value="1"/>
</dbReference>
<evidence type="ECO:0000256" key="2">
    <source>
        <dbReference type="ARBA" id="ARBA00022771"/>
    </source>
</evidence>
<evidence type="ECO:0000256" key="1">
    <source>
        <dbReference type="ARBA" id="ARBA00022723"/>
    </source>
</evidence>
<dbReference type="CDD" id="cd12893">
    <property type="entry name" value="SPRY_PRY_TRIM35"/>
    <property type="match status" value="1"/>
</dbReference>
<accession>A0A3B4EYF8</accession>
<dbReference type="SUPFAM" id="SSF49899">
    <property type="entry name" value="Concanavalin A-like lectins/glucanases"/>
    <property type="match status" value="1"/>
</dbReference>
<dbReference type="SUPFAM" id="SSF57850">
    <property type="entry name" value="RING/U-box"/>
    <property type="match status" value="1"/>
</dbReference>
<dbReference type="InterPro" id="IPR013083">
    <property type="entry name" value="Znf_RING/FYVE/PHD"/>
</dbReference>
<dbReference type="InterPro" id="IPR050143">
    <property type="entry name" value="TRIM/RBCC"/>
</dbReference>
<feature type="domain" description="B box-type" evidence="7">
    <location>
        <begin position="87"/>
        <end position="128"/>
    </location>
</feature>
<dbReference type="PROSITE" id="PS00518">
    <property type="entry name" value="ZF_RING_1"/>
    <property type="match status" value="1"/>
</dbReference>
<protein>
    <submittedName>
        <fullName evidence="9">Uncharacterized protein</fullName>
    </submittedName>
</protein>
<dbReference type="PRINTS" id="PR01407">
    <property type="entry name" value="BUTYPHLNCDUF"/>
</dbReference>
<evidence type="ECO:0000256" key="5">
    <source>
        <dbReference type="SAM" id="Coils"/>
    </source>
</evidence>
<dbReference type="InterPro" id="IPR027370">
    <property type="entry name" value="Znf-RING_euk"/>
</dbReference>
<keyword evidence="2 4" id="KW-0863">Zinc-finger</keyword>
<keyword evidence="1" id="KW-0479">Metal-binding</keyword>
<dbReference type="Ensembl" id="ENSPNYT00000002087.1">
    <property type="protein sequence ID" value="ENSPNYP00000002036.1"/>
    <property type="gene ID" value="ENSPNYG00000001594.1"/>
</dbReference>
<feature type="coiled-coil region" evidence="5">
    <location>
        <begin position="201"/>
        <end position="235"/>
    </location>
</feature>
<evidence type="ECO:0000256" key="4">
    <source>
        <dbReference type="PROSITE-ProRule" id="PRU00024"/>
    </source>
</evidence>
<dbReference type="Pfam" id="PF13445">
    <property type="entry name" value="zf-RING_UBOX"/>
    <property type="match status" value="1"/>
</dbReference>